<feature type="transmembrane region" description="Helical" evidence="2">
    <location>
        <begin position="5"/>
        <end position="23"/>
    </location>
</feature>
<keyword evidence="2" id="KW-0472">Membrane</keyword>
<dbReference type="HOGENOM" id="CLU_2064475_0_0_1"/>
<reference evidence="4 5" key="2">
    <citation type="journal article" date="2010" name="Nucleic Acids Res.">
        <title>BeetleBase in 2010: revisions to provide comprehensive genomic information for Tribolium castaneum.</title>
        <authorList>
            <person name="Kim H.S."/>
            <person name="Murphy T."/>
            <person name="Xia J."/>
            <person name="Caragea D."/>
            <person name="Park Y."/>
            <person name="Beeman R.W."/>
            <person name="Lorenzen M.D."/>
            <person name="Butcher S."/>
            <person name="Manak J.R."/>
            <person name="Brown S.J."/>
        </authorList>
    </citation>
    <scope>GENOME REANNOTATION</scope>
    <source>
        <strain evidence="4 5">Georgia GA2</strain>
    </source>
</reference>
<dbReference type="GO" id="GO:0022900">
    <property type="term" value="P:electron transport chain"/>
    <property type="evidence" value="ECO:0007669"/>
    <property type="project" value="InterPro"/>
</dbReference>
<dbReference type="EMBL" id="KQ971372">
    <property type="protein sequence ID" value="EFA09869.1"/>
    <property type="molecule type" value="Genomic_DNA"/>
</dbReference>
<comment type="subcellular location">
    <subcellularLocation>
        <location evidence="1">Membrane</location>
        <topology evidence="1">Multi-pass membrane protein</topology>
    </subcellularLocation>
</comment>
<evidence type="ECO:0000256" key="2">
    <source>
        <dbReference type="SAM" id="Phobius"/>
    </source>
</evidence>
<gene>
    <name evidence="4" type="primary">GLEAN_12017</name>
    <name evidence="4" type="ORF">TcasGA2_TC012017</name>
</gene>
<dbReference type="AlphaFoldDB" id="D6X2F1"/>
<dbReference type="PROSITE" id="PS50999">
    <property type="entry name" value="COX2_TM"/>
    <property type="match status" value="1"/>
</dbReference>
<dbReference type="InParanoid" id="D6X2F1"/>
<evidence type="ECO:0000259" key="3">
    <source>
        <dbReference type="PROSITE" id="PS50999"/>
    </source>
</evidence>
<keyword evidence="2" id="KW-1133">Transmembrane helix</keyword>
<keyword evidence="2" id="KW-0812">Transmembrane</keyword>
<proteinExistence type="predicted"/>
<reference evidence="4 5" key="1">
    <citation type="journal article" date="2008" name="Nature">
        <title>The genome of the model beetle and pest Tribolium castaneum.</title>
        <authorList>
            <consortium name="Tribolium Genome Sequencing Consortium"/>
            <person name="Richards S."/>
            <person name="Gibbs R.A."/>
            <person name="Weinstock G.M."/>
            <person name="Brown S.J."/>
            <person name="Denell R."/>
            <person name="Beeman R.W."/>
            <person name="Gibbs R."/>
            <person name="Beeman R.W."/>
            <person name="Brown S.J."/>
            <person name="Bucher G."/>
            <person name="Friedrich M."/>
            <person name="Grimmelikhuijzen C.J."/>
            <person name="Klingler M."/>
            <person name="Lorenzen M."/>
            <person name="Richards S."/>
            <person name="Roth S."/>
            <person name="Schroder R."/>
            <person name="Tautz D."/>
            <person name="Zdobnov E.M."/>
            <person name="Muzny D."/>
            <person name="Gibbs R.A."/>
            <person name="Weinstock G.M."/>
            <person name="Attaway T."/>
            <person name="Bell S."/>
            <person name="Buhay C.J."/>
            <person name="Chandrabose M.N."/>
            <person name="Chavez D."/>
            <person name="Clerk-Blankenburg K.P."/>
            <person name="Cree A."/>
            <person name="Dao M."/>
            <person name="Davis C."/>
            <person name="Chacko J."/>
            <person name="Dinh H."/>
            <person name="Dugan-Rocha S."/>
            <person name="Fowler G."/>
            <person name="Garner T.T."/>
            <person name="Garnes J."/>
            <person name="Gnirke A."/>
            <person name="Hawes A."/>
            <person name="Hernandez J."/>
            <person name="Hines S."/>
            <person name="Holder M."/>
            <person name="Hume J."/>
            <person name="Jhangiani S.N."/>
            <person name="Joshi V."/>
            <person name="Khan Z.M."/>
            <person name="Jackson L."/>
            <person name="Kovar C."/>
            <person name="Kowis A."/>
            <person name="Lee S."/>
            <person name="Lewis L.R."/>
            <person name="Margolis J."/>
            <person name="Morgan M."/>
            <person name="Nazareth L.V."/>
            <person name="Nguyen N."/>
            <person name="Okwuonu G."/>
            <person name="Parker D."/>
            <person name="Richards S."/>
            <person name="Ruiz S.J."/>
            <person name="Santibanez J."/>
            <person name="Savard J."/>
            <person name="Scherer S.E."/>
            <person name="Schneider B."/>
            <person name="Sodergren E."/>
            <person name="Tautz D."/>
            <person name="Vattahil S."/>
            <person name="Villasana D."/>
            <person name="White C.S."/>
            <person name="Wright R."/>
            <person name="Park Y."/>
            <person name="Beeman R.W."/>
            <person name="Lord J."/>
            <person name="Oppert B."/>
            <person name="Lorenzen M."/>
            <person name="Brown S."/>
            <person name="Wang L."/>
            <person name="Savard J."/>
            <person name="Tautz D."/>
            <person name="Richards S."/>
            <person name="Weinstock G."/>
            <person name="Gibbs R.A."/>
            <person name="Liu Y."/>
            <person name="Worley K."/>
            <person name="Weinstock G."/>
            <person name="Elsik C.G."/>
            <person name="Reese J.T."/>
            <person name="Elhaik E."/>
            <person name="Landan G."/>
            <person name="Graur D."/>
            <person name="Arensburger P."/>
            <person name="Atkinson P."/>
            <person name="Beeman R.W."/>
            <person name="Beidler J."/>
            <person name="Brown S.J."/>
            <person name="Demuth J.P."/>
            <person name="Drury D.W."/>
            <person name="Du Y.Z."/>
            <person name="Fujiwara H."/>
            <person name="Lorenzen M."/>
            <person name="Maselli V."/>
            <person name="Osanai M."/>
            <person name="Park Y."/>
            <person name="Robertson H.M."/>
            <person name="Tu Z."/>
            <person name="Wang J.J."/>
            <person name="Wang S."/>
            <person name="Richards S."/>
            <person name="Song H."/>
            <person name="Zhang L."/>
            <person name="Sodergren E."/>
            <person name="Werner D."/>
            <person name="Stanke M."/>
            <person name="Morgenstern B."/>
            <person name="Solovyev V."/>
            <person name="Kosarev P."/>
            <person name="Brown G."/>
            <person name="Chen H.C."/>
            <person name="Ermolaeva O."/>
            <person name="Hlavina W."/>
            <person name="Kapustin Y."/>
            <person name="Kiryutin B."/>
            <person name="Kitts P."/>
            <person name="Maglott D."/>
            <person name="Pruitt K."/>
            <person name="Sapojnikov V."/>
            <person name="Souvorov A."/>
            <person name="Mackey A.J."/>
            <person name="Waterhouse R.M."/>
            <person name="Wyder S."/>
            <person name="Zdobnov E.M."/>
            <person name="Zdobnov E.M."/>
            <person name="Wyder S."/>
            <person name="Kriventseva E.V."/>
            <person name="Kadowaki T."/>
            <person name="Bork P."/>
            <person name="Aranda M."/>
            <person name="Bao R."/>
            <person name="Beermann A."/>
            <person name="Berns N."/>
            <person name="Bolognesi R."/>
            <person name="Bonneton F."/>
            <person name="Bopp D."/>
            <person name="Brown S.J."/>
            <person name="Bucher G."/>
            <person name="Butts T."/>
            <person name="Chaumot A."/>
            <person name="Denell R.E."/>
            <person name="Ferrier D.E."/>
            <person name="Friedrich M."/>
            <person name="Gordon C.M."/>
            <person name="Jindra M."/>
            <person name="Klingler M."/>
            <person name="Lan Q."/>
            <person name="Lattorff H.M."/>
            <person name="Laudet V."/>
            <person name="von Levetsow C."/>
            <person name="Liu Z."/>
            <person name="Lutz R."/>
            <person name="Lynch J.A."/>
            <person name="da Fonseca R.N."/>
            <person name="Posnien N."/>
            <person name="Reuter R."/>
            <person name="Roth S."/>
            <person name="Savard J."/>
            <person name="Schinko J.B."/>
            <person name="Schmitt C."/>
            <person name="Schoppmeier M."/>
            <person name="Schroder R."/>
            <person name="Shippy T.D."/>
            <person name="Simonnet F."/>
            <person name="Marques-Souza H."/>
            <person name="Tautz D."/>
            <person name="Tomoyasu Y."/>
            <person name="Trauner J."/>
            <person name="Van der Zee M."/>
            <person name="Vervoort M."/>
            <person name="Wittkopp N."/>
            <person name="Wimmer E.A."/>
            <person name="Yang X."/>
            <person name="Jones A.K."/>
            <person name="Sattelle D.B."/>
            <person name="Ebert P.R."/>
            <person name="Nelson D."/>
            <person name="Scott J.G."/>
            <person name="Beeman R.W."/>
            <person name="Muthukrishnan S."/>
            <person name="Kramer K.J."/>
            <person name="Arakane Y."/>
            <person name="Beeman R.W."/>
            <person name="Zhu Q."/>
            <person name="Hogenkamp D."/>
            <person name="Dixit R."/>
            <person name="Oppert B."/>
            <person name="Jiang H."/>
            <person name="Zou Z."/>
            <person name="Marshall J."/>
            <person name="Elpidina E."/>
            <person name="Vinokurov K."/>
            <person name="Oppert C."/>
            <person name="Zou Z."/>
            <person name="Evans J."/>
            <person name="Lu Z."/>
            <person name="Zhao P."/>
            <person name="Sumathipala N."/>
            <person name="Altincicek B."/>
            <person name="Vilcinskas A."/>
            <person name="Williams M."/>
            <person name="Hultmark D."/>
            <person name="Hetru C."/>
            <person name="Jiang H."/>
            <person name="Grimmelikhuijzen C.J."/>
            <person name="Hauser F."/>
            <person name="Cazzamali G."/>
            <person name="Williamson M."/>
            <person name="Park Y."/>
            <person name="Li B."/>
            <person name="Tanaka Y."/>
            <person name="Predel R."/>
            <person name="Neupert S."/>
            <person name="Schachtner J."/>
            <person name="Verleyen P."/>
            <person name="Raible F."/>
            <person name="Bork P."/>
            <person name="Friedrich M."/>
            <person name="Walden K.K."/>
            <person name="Robertson H.M."/>
            <person name="Angeli S."/>
            <person name="Foret S."/>
            <person name="Bucher G."/>
            <person name="Schuetz S."/>
            <person name="Maleszka R."/>
            <person name="Wimmer E.A."/>
            <person name="Beeman R.W."/>
            <person name="Lorenzen M."/>
            <person name="Tomoyasu Y."/>
            <person name="Miller S.C."/>
            <person name="Grossmann D."/>
            <person name="Bucher G."/>
        </authorList>
    </citation>
    <scope>NUCLEOTIDE SEQUENCE [LARGE SCALE GENOMIC DNA]</scope>
    <source>
        <strain evidence="4 5">Georgia GA2</strain>
    </source>
</reference>
<evidence type="ECO:0000313" key="5">
    <source>
        <dbReference type="Proteomes" id="UP000007266"/>
    </source>
</evidence>
<keyword evidence="5" id="KW-1185">Reference proteome</keyword>
<dbReference type="GO" id="GO:0016020">
    <property type="term" value="C:membrane"/>
    <property type="evidence" value="ECO:0007669"/>
    <property type="project" value="UniProtKB-SubCell"/>
</dbReference>
<accession>D6X2F1</accession>
<name>D6X2F1_TRICA</name>
<evidence type="ECO:0000256" key="1">
    <source>
        <dbReference type="ARBA" id="ARBA00004141"/>
    </source>
</evidence>
<organism evidence="4 5">
    <name type="scientific">Tribolium castaneum</name>
    <name type="common">Red flour beetle</name>
    <dbReference type="NCBI Taxonomy" id="7070"/>
    <lineage>
        <taxon>Eukaryota</taxon>
        <taxon>Metazoa</taxon>
        <taxon>Ecdysozoa</taxon>
        <taxon>Arthropoda</taxon>
        <taxon>Hexapoda</taxon>
        <taxon>Insecta</taxon>
        <taxon>Pterygota</taxon>
        <taxon>Neoptera</taxon>
        <taxon>Endopterygota</taxon>
        <taxon>Coleoptera</taxon>
        <taxon>Polyphaga</taxon>
        <taxon>Cucujiformia</taxon>
        <taxon>Tenebrionidae</taxon>
        <taxon>Tenebrionidae incertae sedis</taxon>
        <taxon>Tribolium</taxon>
    </lineage>
</organism>
<evidence type="ECO:0000313" key="4">
    <source>
        <dbReference type="EMBL" id="EFA09869.1"/>
    </source>
</evidence>
<protein>
    <recommendedName>
        <fullName evidence="3">Cytochrome oxidase subunit II transmembrane region profile domain-containing protein</fullName>
    </recommendedName>
</protein>
<dbReference type="InterPro" id="IPR011759">
    <property type="entry name" value="Cyt_c_oxidase_su2_TM_dom"/>
</dbReference>
<feature type="domain" description="Cytochrome oxidase subunit II transmembrane region profile" evidence="3">
    <location>
        <begin position="1"/>
        <end position="71"/>
    </location>
</feature>
<dbReference type="Proteomes" id="UP000007266">
    <property type="component" value="Linkage group 9"/>
</dbReference>
<sequence>MILIVLIWIVIVDLVLIVVIRYRERLERLLSDEIAEKSPRSEVAITASPIIGYVMTVVEFFKRMIHLDERSRDTSADYRRFYDAICGVFLHVGIACTKNCSSLVLSQSLGACPIPSSTV</sequence>